<keyword evidence="4 7" id="KW-0732">Signal</keyword>
<reference evidence="10 11" key="1">
    <citation type="journal article" date="2017" name="Curr. Microbiol.">
        <title>Lysobacter zhanggongensis sp. nov. Isolated from a Pit Mud.</title>
        <authorList>
            <person name="Zhang X.F."/>
            <person name="Wang H.H."/>
            <person name="Sun X.Y."/>
            <person name="Pan C.M."/>
        </authorList>
    </citation>
    <scope>NUCLEOTIDE SEQUENCE [LARGE SCALE GENOMIC DNA]</scope>
    <source>
        <strain evidence="10 11">ZGLJ7-1</strain>
    </source>
</reference>
<dbReference type="PANTHER" id="PTHR36307">
    <property type="entry name" value="FLAGELLA BASAL BODY P-RING FORMATION PROTEIN FLGA"/>
    <property type="match status" value="1"/>
</dbReference>
<evidence type="ECO:0000256" key="7">
    <source>
        <dbReference type="RuleBase" id="RU362063"/>
    </source>
</evidence>
<keyword evidence="11" id="KW-1185">Reference proteome</keyword>
<evidence type="ECO:0000256" key="2">
    <source>
        <dbReference type="ARBA" id="ARBA00010474"/>
    </source>
</evidence>
<feature type="non-terminal residue" evidence="10">
    <location>
        <position position="178"/>
    </location>
</feature>
<evidence type="ECO:0000256" key="1">
    <source>
        <dbReference type="ARBA" id="ARBA00004418"/>
    </source>
</evidence>
<dbReference type="InterPro" id="IPR039246">
    <property type="entry name" value="Flagellar_FlgA"/>
</dbReference>
<comment type="subcellular location">
    <subcellularLocation>
        <location evidence="1 7">Periplasm</location>
    </subcellularLocation>
</comment>
<dbReference type="Gene3D" id="3.90.1210.10">
    <property type="entry name" value="Antifreeze-like/N-acetylneuraminic acid synthase C-terminal domain"/>
    <property type="match status" value="1"/>
</dbReference>
<evidence type="ECO:0000256" key="6">
    <source>
        <dbReference type="ARBA" id="ARBA00025643"/>
    </source>
</evidence>
<feature type="signal peptide" evidence="7">
    <location>
        <begin position="1"/>
        <end position="30"/>
    </location>
</feature>
<dbReference type="PANTHER" id="PTHR36307:SF1">
    <property type="entry name" value="FLAGELLA BASAL BODY P-RING FORMATION PROTEIN FLGA"/>
    <property type="match status" value="1"/>
</dbReference>
<evidence type="ECO:0000313" key="11">
    <source>
        <dbReference type="Proteomes" id="UP001334501"/>
    </source>
</evidence>
<keyword evidence="10" id="KW-0969">Cilium</keyword>
<dbReference type="Pfam" id="PF13144">
    <property type="entry name" value="ChapFlgA"/>
    <property type="match status" value="1"/>
</dbReference>
<comment type="caution">
    <text evidence="10">The sequence shown here is derived from an EMBL/GenBank/DDBJ whole genome shotgun (WGS) entry which is preliminary data.</text>
</comment>
<comment type="similarity">
    <text evidence="2 7">Belongs to the FlgA family.</text>
</comment>
<dbReference type="CDD" id="cd11614">
    <property type="entry name" value="SAF_CpaB_FlgA_like"/>
    <property type="match status" value="1"/>
</dbReference>
<dbReference type="InterPro" id="IPR017585">
    <property type="entry name" value="SAF_FlgA"/>
</dbReference>
<evidence type="ECO:0000256" key="8">
    <source>
        <dbReference type="SAM" id="MobiDB-lite"/>
    </source>
</evidence>
<dbReference type="InterPro" id="IPR013974">
    <property type="entry name" value="SAF"/>
</dbReference>
<dbReference type="Proteomes" id="UP001334501">
    <property type="component" value="Unassembled WGS sequence"/>
</dbReference>
<keyword evidence="10" id="KW-0282">Flagellum</keyword>
<dbReference type="EMBL" id="JAXGFO010000116">
    <property type="protein sequence ID" value="MEG3158688.1"/>
    <property type="molecule type" value="Genomic_DNA"/>
</dbReference>
<evidence type="ECO:0000256" key="5">
    <source>
        <dbReference type="ARBA" id="ARBA00022764"/>
    </source>
</evidence>
<accession>A0ABU7YUH5</accession>
<name>A0ABU7YUH5_9GAMM</name>
<dbReference type="RefSeq" id="WP_412700551.1">
    <property type="nucleotide sequence ID" value="NZ_JAXGFO010000116.1"/>
</dbReference>
<keyword evidence="10" id="KW-0966">Cell projection</keyword>
<feature type="region of interest" description="Disordered" evidence="8">
    <location>
        <begin position="153"/>
        <end position="178"/>
    </location>
</feature>
<evidence type="ECO:0000256" key="4">
    <source>
        <dbReference type="ARBA" id="ARBA00022729"/>
    </source>
</evidence>
<feature type="chain" id="PRO_5045012046" description="Flagella basal body P-ring formation protein FlgA" evidence="7">
    <location>
        <begin position="31"/>
        <end position="178"/>
    </location>
</feature>
<keyword evidence="7" id="KW-1005">Bacterial flagellum biogenesis</keyword>
<dbReference type="SMART" id="SM00858">
    <property type="entry name" value="SAF"/>
    <property type="match status" value="1"/>
</dbReference>
<organism evidence="10 11">
    <name type="scientific">Lysobacter zhanggongensis</name>
    <dbReference type="NCBI Taxonomy" id="1774951"/>
    <lineage>
        <taxon>Bacteria</taxon>
        <taxon>Pseudomonadati</taxon>
        <taxon>Pseudomonadota</taxon>
        <taxon>Gammaproteobacteria</taxon>
        <taxon>Lysobacterales</taxon>
        <taxon>Lysobacteraceae</taxon>
        <taxon>Lysobacter</taxon>
    </lineage>
</organism>
<gene>
    <name evidence="10" type="primary">flgA</name>
    <name evidence="10" type="ORF">SNE33_12555</name>
</gene>
<proteinExistence type="inferred from homology"/>
<evidence type="ECO:0000256" key="3">
    <source>
        <dbReference type="ARBA" id="ARBA00014754"/>
    </source>
</evidence>
<sequence>MRQLFLPLLVLPVLAVSLLVVALYSGPVSAAGPVTPPDAIRAAAIAAVGATAANAEASVDPNLRMAACSSPLQALPTSARVVHVRCPDQPGWQLYVPVQVRDVEQVLVVTGPVQAGETITADMLAMRRRDMAGAGDGFADAAALVGQTANRSLAPGAAPTADDVVEGPMLRRGDPVVL</sequence>
<feature type="domain" description="SAF" evidence="9">
    <location>
        <begin position="104"/>
        <end position="165"/>
    </location>
</feature>
<evidence type="ECO:0000313" key="10">
    <source>
        <dbReference type="EMBL" id="MEG3158688.1"/>
    </source>
</evidence>
<evidence type="ECO:0000259" key="9">
    <source>
        <dbReference type="SMART" id="SM00858"/>
    </source>
</evidence>
<comment type="function">
    <text evidence="6 7">Involved in the assembly process of the P-ring formation. It may associate with FlgF on the rod constituting a structure essential for the P-ring assembly or may act as a modulator protein for the P-ring assembly.</text>
</comment>
<protein>
    <recommendedName>
        <fullName evidence="3 7">Flagella basal body P-ring formation protein FlgA</fullName>
    </recommendedName>
</protein>
<dbReference type="NCBIfam" id="TIGR03170">
    <property type="entry name" value="flgA_cterm"/>
    <property type="match status" value="1"/>
</dbReference>
<feature type="compositionally biased region" description="Basic and acidic residues" evidence="8">
    <location>
        <begin position="169"/>
        <end position="178"/>
    </location>
</feature>
<keyword evidence="5 7" id="KW-0574">Periplasm</keyword>